<proteinExistence type="inferred from homology"/>
<evidence type="ECO:0000256" key="1">
    <source>
        <dbReference type="RuleBase" id="RU003513"/>
    </source>
</evidence>
<evidence type="ECO:0000313" key="4">
    <source>
        <dbReference type="Proteomes" id="UP000095395"/>
    </source>
</evidence>
<comment type="similarity">
    <text evidence="1">Belongs to the UDP-N-acetylglucosamine 2-epimerase family.</text>
</comment>
<dbReference type="Gene3D" id="3.40.50.2000">
    <property type="entry name" value="Glycogen Phosphorylase B"/>
    <property type="match status" value="2"/>
</dbReference>
<dbReference type="AlphaFoldDB" id="A0A173XNM5"/>
<organism evidence="3 4">
    <name type="scientific">Roseburia inulinivorans</name>
    <dbReference type="NCBI Taxonomy" id="360807"/>
    <lineage>
        <taxon>Bacteria</taxon>
        <taxon>Bacillati</taxon>
        <taxon>Bacillota</taxon>
        <taxon>Clostridia</taxon>
        <taxon>Lachnospirales</taxon>
        <taxon>Lachnospiraceae</taxon>
        <taxon>Roseburia</taxon>
    </lineage>
</organism>
<dbReference type="EMBL" id="CYYR01000003">
    <property type="protein sequence ID" value="CUN52556.1"/>
    <property type="molecule type" value="Genomic_DNA"/>
</dbReference>
<dbReference type="InterPro" id="IPR029767">
    <property type="entry name" value="WecB-like"/>
</dbReference>
<dbReference type="GO" id="GO:0008761">
    <property type="term" value="F:UDP-N-acetylglucosamine 2-epimerase activity"/>
    <property type="evidence" value="ECO:0007669"/>
    <property type="project" value="UniProtKB-EC"/>
</dbReference>
<reference evidence="3 4" key="1">
    <citation type="submission" date="2015-09" db="EMBL/GenBank/DDBJ databases">
        <authorList>
            <consortium name="Pathogen Informatics"/>
        </authorList>
    </citation>
    <scope>NUCLEOTIDE SEQUENCE [LARGE SCALE GENOMIC DNA]</scope>
    <source>
        <strain evidence="3 4">2789STDY5608835</strain>
    </source>
</reference>
<protein>
    <submittedName>
        <fullName evidence="3">UDP-N-acetylglucosamine 2-epimerase</fullName>
        <ecNumber evidence="3">5.1.3.14</ecNumber>
    </submittedName>
</protein>
<dbReference type="EC" id="5.1.3.14" evidence="3"/>
<dbReference type="InterPro" id="IPR003331">
    <property type="entry name" value="UDP_GlcNAc_Epimerase_2_dom"/>
</dbReference>
<accession>A0A173XNM5</accession>
<dbReference type="SUPFAM" id="SSF53756">
    <property type="entry name" value="UDP-Glycosyltransferase/glycogen phosphorylase"/>
    <property type="match status" value="1"/>
</dbReference>
<keyword evidence="1 3" id="KW-0413">Isomerase</keyword>
<dbReference type="RefSeq" id="WP_055301333.1">
    <property type="nucleotide sequence ID" value="NZ_CYYR01000003.1"/>
</dbReference>
<dbReference type="PANTHER" id="PTHR43174">
    <property type="entry name" value="UDP-N-ACETYLGLUCOSAMINE 2-EPIMERASE"/>
    <property type="match status" value="1"/>
</dbReference>
<dbReference type="Pfam" id="PF02350">
    <property type="entry name" value="Epimerase_2"/>
    <property type="match status" value="1"/>
</dbReference>
<evidence type="ECO:0000259" key="2">
    <source>
        <dbReference type="Pfam" id="PF02350"/>
    </source>
</evidence>
<feature type="domain" description="UDP-N-acetylglucosamine 2-epimerase" evidence="2">
    <location>
        <begin position="25"/>
        <end position="360"/>
    </location>
</feature>
<dbReference type="PANTHER" id="PTHR43174:SF1">
    <property type="entry name" value="UDP-N-ACETYLGLUCOSAMINE 2-EPIMERASE"/>
    <property type="match status" value="1"/>
</dbReference>
<dbReference type="NCBIfam" id="TIGR00236">
    <property type="entry name" value="wecB"/>
    <property type="match status" value="1"/>
</dbReference>
<name>A0A173XNM5_9FIRM</name>
<sequence>MKILTVVGARPQFIKAAVVSKVLRTRVQEILVHTGQHFDYNMSEQFFEELDIPKPDYNLGIAGGTHAQMTARMLVALEEVMVKEKPNMVLVYGDTNSTLAAALVAAKLLIPICHVEAGTRSVEVGTNRYTLTNPEEVNRTCTDQVSSLLLASTQLNMENLRKENLESRSVYVGDPMYDAFLNYREKAEMQKNTLKTLQGKIVKLPEKFFYMTCHREENTNDDSVLLNILKVGEQLDELLVYPVHPRNKERSLRLVEKYNLKNLLLVEPVGYLTSNYMVNHAEKIITDSGGLQREAFFAGVQCITVLDLVSWPETMVDNRNILSRPITAELLEKLNIEQEVDSEYMPFGDGHAAEKIVNEITRFLEEK</sequence>
<gene>
    <name evidence="3" type="primary">wecB</name>
    <name evidence="3" type="ORF">ERS852392_00635</name>
</gene>
<dbReference type="Proteomes" id="UP000095395">
    <property type="component" value="Unassembled WGS sequence"/>
</dbReference>
<dbReference type="CDD" id="cd03786">
    <property type="entry name" value="GTB_UDP-GlcNAc_2-Epimerase"/>
    <property type="match status" value="1"/>
</dbReference>
<evidence type="ECO:0000313" key="3">
    <source>
        <dbReference type="EMBL" id="CUN52556.1"/>
    </source>
</evidence>